<accession>A0A0P1GLP7</accession>
<reference evidence="1 2" key="1">
    <citation type="submission" date="2015-09" db="EMBL/GenBank/DDBJ databases">
        <authorList>
            <consortium name="Swine Surveillance"/>
        </authorList>
    </citation>
    <scope>NUCLEOTIDE SEQUENCE [LARGE SCALE GENOMIC DNA]</scope>
    <source>
        <strain evidence="1 2">CECT 7648</strain>
    </source>
</reference>
<evidence type="ECO:0000313" key="1">
    <source>
        <dbReference type="EMBL" id="CUH75621.1"/>
    </source>
</evidence>
<organism evidence="1 2">
    <name type="scientific">Tropicibacter naphthalenivorans</name>
    <dbReference type="NCBI Taxonomy" id="441103"/>
    <lineage>
        <taxon>Bacteria</taxon>
        <taxon>Pseudomonadati</taxon>
        <taxon>Pseudomonadota</taxon>
        <taxon>Alphaproteobacteria</taxon>
        <taxon>Rhodobacterales</taxon>
        <taxon>Roseobacteraceae</taxon>
        <taxon>Tropicibacter</taxon>
    </lineage>
</organism>
<dbReference type="Proteomes" id="UP000054935">
    <property type="component" value="Unassembled WGS sequence"/>
</dbReference>
<protein>
    <recommendedName>
        <fullName evidence="3">Response regulatory domain-containing protein</fullName>
    </recommendedName>
</protein>
<name>A0A0P1GLP7_9RHOB</name>
<evidence type="ECO:0000313" key="2">
    <source>
        <dbReference type="Proteomes" id="UP000054935"/>
    </source>
</evidence>
<keyword evidence="2" id="KW-1185">Reference proteome</keyword>
<dbReference type="EMBL" id="CYSE01000001">
    <property type="protein sequence ID" value="CUH75621.1"/>
    <property type="molecule type" value="Genomic_DNA"/>
</dbReference>
<dbReference type="RefSeq" id="WP_143595772.1">
    <property type="nucleotide sequence ID" value="NZ_CYSE01000001.1"/>
</dbReference>
<dbReference type="AlphaFoldDB" id="A0A0P1GLP7"/>
<evidence type="ECO:0008006" key="3">
    <source>
        <dbReference type="Google" id="ProtNLM"/>
    </source>
</evidence>
<proteinExistence type="predicted"/>
<gene>
    <name evidence="1" type="ORF">TRN7648_00531</name>
</gene>
<sequence length="118" mass="12370">MSSEEPQALILTHSAVEAVDLAEFFEKRGFIPCLSVNAAQAGDLLREAGLGAWPRVVVVGLPSRSAETQAVMALASAVGVPVIVVDPGAEKTARAGAVSILRPFTERDLVWALSQIGF</sequence>